<name>A0A8C5TXY2_9PASS</name>
<accession>A0A8C5TXY2</accession>
<evidence type="ECO:0000259" key="7">
    <source>
        <dbReference type="PROSITE" id="PS51828"/>
    </source>
</evidence>
<keyword evidence="3 6" id="KW-0106">Calcium</keyword>
<reference evidence="8" key="1">
    <citation type="submission" date="2025-08" db="UniProtKB">
        <authorList>
            <consortium name="Ensembl"/>
        </authorList>
    </citation>
    <scope>IDENTIFICATION</scope>
</reference>
<keyword evidence="1 6" id="KW-0479">Metal-binding</keyword>
<dbReference type="AlphaFoldDB" id="A0A8C5TXY2"/>
<evidence type="ECO:0000313" key="9">
    <source>
        <dbReference type="Proteomes" id="UP000694560"/>
    </source>
</evidence>
<protein>
    <recommendedName>
        <fullName evidence="6">Pentraxin family member</fullName>
    </recommendedName>
</protein>
<evidence type="ECO:0000256" key="3">
    <source>
        <dbReference type="ARBA" id="ARBA00022837"/>
    </source>
</evidence>
<dbReference type="SMART" id="SM00159">
    <property type="entry name" value="PTX"/>
    <property type="match status" value="1"/>
</dbReference>
<dbReference type="Ensembl" id="ENSMCST00000013123.1">
    <property type="protein sequence ID" value="ENSMCSP00000012791.1"/>
    <property type="gene ID" value="ENSMCSG00000009028.1"/>
</dbReference>
<evidence type="ECO:0000256" key="2">
    <source>
        <dbReference type="ARBA" id="ARBA00022729"/>
    </source>
</evidence>
<evidence type="ECO:0000313" key="8">
    <source>
        <dbReference type="Ensembl" id="ENSMCSP00000012791.1"/>
    </source>
</evidence>
<dbReference type="OrthoDB" id="429145at2759"/>
<dbReference type="PRINTS" id="PR00895">
    <property type="entry name" value="PENTAXIN"/>
</dbReference>
<dbReference type="PROSITE" id="PS00289">
    <property type="entry name" value="PTX_1"/>
    <property type="match status" value="1"/>
</dbReference>
<dbReference type="InterPro" id="IPR001759">
    <property type="entry name" value="PTX_dom"/>
</dbReference>
<dbReference type="InterPro" id="IPR013320">
    <property type="entry name" value="ConA-like_dom_sf"/>
</dbReference>
<dbReference type="GO" id="GO:0005576">
    <property type="term" value="C:extracellular region"/>
    <property type="evidence" value="ECO:0007669"/>
    <property type="project" value="UniProtKB-SubCell"/>
</dbReference>
<keyword evidence="2" id="KW-0732">Signal</keyword>
<proteinExistence type="inferred from homology"/>
<keyword evidence="9" id="KW-1185">Reference proteome</keyword>
<comment type="similarity">
    <text evidence="6">Belongs to the pentraxin family.</text>
</comment>
<comment type="cofactor">
    <cofactor evidence="6">
        <name>Ca(2+)</name>
        <dbReference type="ChEBI" id="CHEBI:29108"/>
    </cofactor>
    <text evidence="6">Binds 2 calcium ions per subunit.</text>
</comment>
<evidence type="ECO:0000256" key="1">
    <source>
        <dbReference type="ARBA" id="ARBA00022723"/>
    </source>
</evidence>
<dbReference type="GO" id="GO:0046872">
    <property type="term" value="F:metal ion binding"/>
    <property type="evidence" value="ECO:0007669"/>
    <property type="project" value="UniProtKB-KW"/>
</dbReference>
<reference evidence="8" key="2">
    <citation type="submission" date="2025-09" db="UniProtKB">
        <authorList>
            <consortium name="Ensembl"/>
        </authorList>
    </citation>
    <scope>IDENTIFICATION</scope>
</reference>
<evidence type="ECO:0000256" key="4">
    <source>
        <dbReference type="ARBA" id="ARBA00023157"/>
    </source>
</evidence>
<organism evidence="8 9">
    <name type="scientific">Malurus cyaneus samueli</name>
    <dbReference type="NCBI Taxonomy" id="2593467"/>
    <lineage>
        <taxon>Eukaryota</taxon>
        <taxon>Metazoa</taxon>
        <taxon>Chordata</taxon>
        <taxon>Craniata</taxon>
        <taxon>Vertebrata</taxon>
        <taxon>Euteleostomi</taxon>
        <taxon>Archelosauria</taxon>
        <taxon>Archosauria</taxon>
        <taxon>Dinosauria</taxon>
        <taxon>Saurischia</taxon>
        <taxon>Theropoda</taxon>
        <taxon>Coelurosauria</taxon>
        <taxon>Aves</taxon>
        <taxon>Neognathae</taxon>
        <taxon>Neoaves</taxon>
        <taxon>Telluraves</taxon>
        <taxon>Australaves</taxon>
        <taxon>Passeriformes</taxon>
        <taxon>Meliphagoidea</taxon>
        <taxon>Maluridae</taxon>
        <taxon>Malurus</taxon>
    </lineage>
</organism>
<comment type="subcellular location">
    <subcellularLocation>
        <location evidence="6">Secreted</location>
    </subcellularLocation>
</comment>
<dbReference type="InterPro" id="IPR051005">
    <property type="entry name" value="Pentraxin_domain"/>
</dbReference>
<feature type="domain" description="Pentraxin (PTX)" evidence="7">
    <location>
        <begin position="49"/>
        <end position="246"/>
    </location>
</feature>
<dbReference type="InterPro" id="IPR030476">
    <property type="entry name" value="Pentaxin_CS"/>
</dbReference>
<evidence type="ECO:0000256" key="5">
    <source>
        <dbReference type="PROSITE-ProRule" id="PRU01172"/>
    </source>
</evidence>
<dbReference type="PANTHER" id="PTHR45869">
    <property type="entry name" value="C-REACTIVE PROTEIN-RELATED"/>
    <property type="match status" value="1"/>
</dbReference>
<dbReference type="PANTHER" id="PTHR45869:SF2">
    <property type="entry name" value="C-REACTIVE PROTEIN-RELATED"/>
    <property type="match status" value="1"/>
</dbReference>
<dbReference type="SUPFAM" id="SSF49899">
    <property type="entry name" value="Concanavalin A-like lectins/glucanases"/>
    <property type="match status" value="1"/>
</dbReference>
<dbReference type="Proteomes" id="UP000694560">
    <property type="component" value="Unplaced"/>
</dbReference>
<evidence type="ECO:0000256" key="6">
    <source>
        <dbReference type="RuleBase" id="RU362112"/>
    </source>
</evidence>
<comment type="caution">
    <text evidence="5">Lacks conserved residue(s) required for the propagation of feature annotation.</text>
</comment>
<dbReference type="PROSITE" id="PS51828">
    <property type="entry name" value="PTX_2"/>
    <property type="match status" value="1"/>
</dbReference>
<sequence length="247" mass="26366">MCHQGGQTPTGRCHPAHQCSWNPFAGSDSSCVPCAPCQQLSGGASPVCDFPAFYFPVENIESVVEVHPLRAVSLRAFTLCFWSRAQPSGTQTILSYSTGDSAHELLVTVGTELGLCLGGHWVSFPLQHQQQQWLHHCVTWVSPSGTASLWLNGAPGGARSVQRGYITQPGGTLLLGKDRDTLLGTFSNGFVGWLAQVNLWSRVLSAAEIRALALCRAGQLHGDVVAWGQTPMALLGGVLLEPDSSCQ</sequence>
<keyword evidence="4" id="KW-1015">Disulfide bond</keyword>
<dbReference type="Gene3D" id="2.60.120.200">
    <property type="match status" value="1"/>
</dbReference>
<dbReference type="Pfam" id="PF00354">
    <property type="entry name" value="Pentaxin"/>
    <property type="match status" value="1"/>
</dbReference>
<comment type="subunit">
    <text evidence="6">Homopentamer. Pentaxin (or pentraxin) have a discoid arrangement of 5 non-covalently bound subunits.</text>
</comment>